<sequence>MPLNSSNLEMNSTPFQRLLSSPYSASGPIRKRRRTNNDKLEKEEEKATLKGFMSQLARSRRSLLQQGIDLLEEEEYSGKLSSEQFEMMFTGIKDVARRDRRCSFKWYRTDRYGARTNSLFP</sequence>
<dbReference type="Proteomes" id="UP001433508">
    <property type="component" value="Unassembled WGS sequence"/>
</dbReference>
<organism evidence="1 2">
    <name type="scientific">Lipomyces kononenkoae</name>
    <name type="common">Yeast</name>
    <dbReference type="NCBI Taxonomy" id="34357"/>
    <lineage>
        <taxon>Eukaryota</taxon>
        <taxon>Fungi</taxon>
        <taxon>Dikarya</taxon>
        <taxon>Ascomycota</taxon>
        <taxon>Saccharomycotina</taxon>
        <taxon>Lipomycetes</taxon>
        <taxon>Lipomycetales</taxon>
        <taxon>Lipomycetaceae</taxon>
        <taxon>Lipomyces</taxon>
    </lineage>
</organism>
<name>A0ACC3T6Y1_LIPKO</name>
<evidence type="ECO:0000313" key="2">
    <source>
        <dbReference type="Proteomes" id="UP001433508"/>
    </source>
</evidence>
<evidence type="ECO:0000313" key="1">
    <source>
        <dbReference type="EMBL" id="KAK9239529.1"/>
    </source>
</evidence>
<keyword evidence="2" id="KW-1185">Reference proteome</keyword>
<proteinExistence type="predicted"/>
<reference evidence="2" key="1">
    <citation type="journal article" date="2024" name="Front. Bioeng. Biotechnol.">
        <title>Genome-scale model development and genomic sequencing of the oleaginous clade Lipomyces.</title>
        <authorList>
            <person name="Czajka J.J."/>
            <person name="Han Y."/>
            <person name="Kim J."/>
            <person name="Mondo S.J."/>
            <person name="Hofstad B.A."/>
            <person name="Robles A."/>
            <person name="Haridas S."/>
            <person name="Riley R."/>
            <person name="LaButti K."/>
            <person name="Pangilinan J."/>
            <person name="Andreopoulos W."/>
            <person name="Lipzen A."/>
            <person name="Yan J."/>
            <person name="Wang M."/>
            <person name="Ng V."/>
            <person name="Grigoriev I.V."/>
            <person name="Spatafora J.W."/>
            <person name="Magnuson J.K."/>
            <person name="Baker S.E."/>
            <person name="Pomraning K.R."/>
        </authorList>
    </citation>
    <scope>NUCLEOTIDE SEQUENCE [LARGE SCALE GENOMIC DNA]</scope>
    <source>
        <strain evidence="2">CBS 7786</strain>
    </source>
</reference>
<protein>
    <submittedName>
        <fullName evidence="1">Uncharacterized protein</fullName>
    </submittedName>
</protein>
<gene>
    <name evidence="1" type="ORF">V1525DRAFT_397686</name>
</gene>
<comment type="caution">
    <text evidence="1">The sequence shown here is derived from an EMBL/GenBank/DDBJ whole genome shotgun (WGS) entry which is preliminary data.</text>
</comment>
<dbReference type="EMBL" id="MU971345">
    <property type="protein sequence ID" value="KAK9239529.1"/>
    <property type="molecule type" value="Genomic_DNA"/>
</dbReference>
<accession>A0ACC3T6Y1</accession>